<evidence type="ECO:0000313" key="1">
    <source>
        <dbReference type="EMBL" id="GAK58086.1"/>
    </source>
</evidence>
<protein>
    <submittedName>
        <fullName evidence="1">Type II restriction enzyme, methylase</fullName>
    </submittedName>
</protein>
<dbReference type="GO" id="GO:0032259">
    <property type="term" value="P:methylation"/>
    <property type="evidence" value="ECO:0007669"/>
    <property type="project" value="UniProtKB-KW"/>
</dbReference>
<gene>
    <name evidence="1" type="ORF">U27_05059</name>
</gene>
<dbReference type="STRING" id="1499967.U27_05059"/>
<dbReference type="Proteomes" id="UP000030661">
    <property type="component" value="Unassembled WGS sequence"/>
</dbReference>
<keyword evidence="1" id="KW-0808">Transferase</keyword>
<evidence type="ECO:0000313" key="2">
    <source>
        <dbReference type="Proteomes" id="UP000030661"/>
    </source>
</evidence>
<dbReference type="eggNOG" id="COG0827">
    <property type="taxonomic scope" value="Bacteria"/>
</dbReference>
<dbReference type="GO" id="GO:0008168">
    <property type="term" value="F:methyltransferase activity"/>
    <property type="evidence" value="ECO:0007669"/>
    <property type="project" value="UniProtKB-KW"/>
</dbReference>
<dbReference type="EMBL" id="DF820466">
    <property type="protein sequence ID" value="GAK58086.1"/>
    <property type="molecule type" value="Genomic_DNA"/>
</dbReference>
<name>A0A081C0I1_VECG1</name>
<sequence length="143" mass="16740">MVGKPLAEVKVVFVERLPLIISSAQKNFIIKAENMLELNKHFYTGTQKFLRFIESSYHPKTLSTKLQAFHTLDFSEFVTELKKQNVKLSKQEEFGLLDLFEAQKNHALDLQEQIEQTDQKIDRMVYELYGLTEEEIWLVEGKS</sequence>
<dbReference type="HOGENOM" id="CLU_1802287_0_0_0"/>
<organism evidence="1">
    <name type="scientific">Vecturithrix granuli</name>
    <dbReference type="NCBI Taxonomy" id="1499967"/>
    <lineage>
        <taxon>Bacteria</taxon>
        <taxon>Candidatus Moduliflexota</taxon>
        <taxon>Candidatus Vecturitrichia</taxon>
        <taxon>Candidatus Vecturitrichales</taxon>
        <taxon>Candidatus Vecturitrichaceae</taxon>
        <taxon>Candidatus Vecturithrix</taxon>
    </lineage>
</organism>
<dbReference type="AlphaFoldDB" id="A0A081C0I1"/>
<proteinExistence type="predicted"/>
<reference evidence="1" key="1">
    <citation type="journal article" date="2015" name="PeerJ">
        <title>First genomic representation of candidate bacterial phylum KSB3 points to enhanced environmental sensing as a trigger of wastewater bulking.</title>
        <authorList>
            <person name="Sekiguchi Y."/>
            <person name="Ohashi A."/>
            <person name="Parks D.H."/>
            <person name="Yamauchi T."/>
            <person name="Tyson G.W."/>
            <person name="Hugenholtz P."/>
        </authorList>
    </citation>
    <scope>NUCLEOTIDE SEQUENCE [LARGE SCALE GENOMIC DNA]</scope>
</reference>
<keyword evidence="2" id="KW-1185">Reference proteome</keyword>
<accession>A0A081C0I1</accession>
<keyword evidence="1" id="KW-0489">Methyltransferase</keyword>